<proteinExistence type="predicted"/>
<feature type="transmembrane region" description="Helical" evidence="1">
    <location>
        <begin position="53"/>
        <end position="70"/>
    </location>
</feature>
<gene>
    <name evidence="3" type="ORF">ACFQT0_16695</name>
</gene>
<organism evidence="3 4">
    <name type="scientific">Hymenobacter humi</name>
    <dbReference type="NCBI Taxonomy" id="1411620"/>
    <lineage>
        <taxon>Bacteria</taxon>
        <taxon>Pseudomonadati</taxon>
        <taxon>Bacteroidota</taxon>
        <taxon>Cytophagia</taxon>
        <taxon>Cytophagales</taxon>
        <taxon>Hymenobacteraceae</taxon>
        <taxon>Hymenobacter</taxon>
    </lineage>
</organism>
<reference evidence="4" key="1">
    <citation type="journal article" date="2019" name="Int. J. Syst. Evol. Microbiol.">
        <title>The Global Catalogue of Microorganisms (GCM) 10K type strain sequencing project: providing services to taxonomists for standard genome sequencing and annotation.</title>
        <authorList>
            <consortium name="The Broad Institute Genomics Platform"/>
            <consortium name="The Broad Institute Genome Sequencing Center for Infectious Disease"/>
            <person name="Wu L."/>
            <person name="Ma J."/>
        </authorList>
    </citation>
    <scope>NUCLEOTIDE SEQUENCE [LARGE SCALE GENOMIC DNA]</scope>
    <source>
        <strain evidence="4">JCM 19635</strain>
    </source>
</reference>
<feature type="transmembrane region" description="Helical" evidence="1">
    <location>
        <begin position="6"/>
        <end position="23"/>
    </location>
</feature>
<evidence type="ECO:0000259" key="2">
    <source>
        <dbReference type="Pfam" id="PF00884"/>
    </source>
</evidence>
<dbReference type="RefSeq" id="WP_380204360.1">
    <property type="nucleotide sequence ID" value="NZ_JBHTEK010000001.1"/>
</dbReference>
<dbReference type="Pfam" id="PF00884">
    <property type="entry name" value="Sulfatase"/>
    <property type="match status" value="1"/>
</dbReference>
<accession>A0ABW2U5U6</accession>
<dbReference type="PANTHER" id="PTHR43751:SF3">
    <property type="entry name" value="SULFATASE N-TERMINAL DOMAIN-CONTAINING PROTEIN"/>
    <property type="match status" value="1"/>
</dbReference>
<dbReference type="SUPFAM" id="SSF53649">
    <property type="entry name" value="Alkaline phosphatase-like"/>
    <property type="match status" value="1"/>
</dbReference>
<dbReference type="InterPro" id="IPR017850">
    <property type="entry name" value="Alkaline_phosphatase_core_sf"/>
</dbReference>
<protein>
    <submittedName>
        <fullName evidence="3">LTA synthase family protein</fullName>
        <ecNumber evidence="3">2.7.8.-</ecNumber>
    </submittedName>
</protein>
<feature type="domain" description="Sulfatase N-terminal" evidence="2">
    <location>
        <begin position="254"/>
        <end position="540"/>
    </location>
</feature>
<dbReference type="Proteomes" id="UP001596513">
    <property type="component" value="Unassembled WGS sequence"/>
</dbReference>
<keyword evidence="1" id="KW-1133">Transmembrane helix</keyword>
<keyword evidence="3" id="KW-0808">Transferase</keyword>
<evidence type="ECO:0000313" key="3">
    <source>
        <dbReference type="EMBL" id="MFC7668822.1"/>
    </source>
</evidence>
<dbReference type="PANTHER" id="PTHR43751">
    <property type="entry name" value="SULFATASE"/>
    <property type="match status" value="1"/>
</dbReference>
<dbReference type="InterPro" id="IPR000917">
    <property type="entry name" value="Sulfatase_N"/>
</dbReference>
<dbReference type="GO" id="GO:0016740">
    <property type="term" value="F:transferase activity"/>
    <property type="evidence" value="ECO:0007669"/>
    <property type="project" value="UniProtKB-KW"/>
</dbReference>
<feature type="transmembrane region" description="Helical" evidence="1">
    <location>
        <begin position="168"/>
        <end position="186"/>
    </location>
</feature>
<dbReference type="CDD" id="cd16015">
    <property type="entry name" value="LTA_synthase"/>
    <property type="match status" value="1"/>
</dbReference>
<dbReference type="Gene3D" id="3.40.720.10">
    <property type="entry name" value="Alkaline Phosphatase, subunit A"/>
    <property type="match status" value="1"/>
</dbReference>
<name>A0ABW2U5U6_9BACT</name>
<evidence type="ECO:0000256" key="1">
    <source>
        <dbReference type="SAM" id="Phobius"/>
    </source>
</evidence>
<feature type="transmembrane region" description="Helical" evidence="1">
    <location>
        <begin position="135"/>
        <end position="156"/>
    </location>
</feature>
<dbReference type="EMBL" id="JBHTEK010000001">
    <property type="protein sequence ID" value="MFC7668822.1"/>
    <property type="molecule type" value="Genomic_DNA"/>
</dbReference>
<keyword evidence="1" id="KW-0812">Transmembrane</keyword>
<keyword evidence="4" id="KW-1185">Reference proteome</keyword>
<comment type="caution">
    <text evidence="3">The sequence shown here is derived from an EMBL/GenBank/DDBJ whole genome shotgun (WGS) entry which is preliminary data.</text>
</comment>
<feature type="transmembrane region" description="Helical" evidence="1">
    <location>
        <begin position="79"/>
        <end position="99"/>
    </location>
</feature>
<dbReference type="EC" id="2.7.8.-" evidence="3"/>
<dbReference type="InterPro" id="IPR052701">
    <property type="entry name" value="GAG_Ulvan_Degrading_Sulfatases"/>
</dbReference>
<dbReference type="Gene3D" id="3.30.1120.10">
    <property type="match status" value="1"/>
</dbReference>
<keyword evidence="1" id="KW-0472">Membrane</keyword>
<sequence>MNSHTTRKIGCVTLSLMLVLFLIRPQVMDIAYPIVFGYFKAFYIVLLGSYYDFMLAAGLGGAFLVLAVLLRRSPRAESFLLGAFVGVALLCVWFGLSYVTTSTILGGPLTYGWLYYSDFMQNSDFKAALNANLTWGWAGQMVLWSVLLLLSSYLLWALVRRFDAQGRYFWRTMSVLAVALLVYFVVAPRSVARNNLTFKVIANPVLAFSHSVYGALATSPDLFEMELPKGFEPFPTPQAVSGAPTTAPFNPRIRNVVLFVLESVPAEYVPGYQTNFDVMPELARHLPHSLRVTDLYAHVPSTNNAVVALLGSLYPKISYESISKENPDIRVPSLSSELGAHHLRTGFFFAADTRFQNMGGFLSHRKFDTIADFQTISCGKPALEVEPERTDFLSSADESCLIKACTDWLPADSTGAPFFATVWTSQTHYPYFPVGKLHDYNVKEQYLNNYLNALHYSDQQLGRLLDELKRRGLSESTLVVVVGDHGEAFGRHVSYAHASAIYEENVHVPLLLINPLLFHGEKLQAIGGQIDVAPSILDVMRFPIPGAWQGTSLFNPKRENRAYFFSPYSQYVFGMRTPQHKVIFNASSGKTQVFDLSKDPHEMTDIAGQMPEFVQQSQRRLASWVQYQNAYLGRVLGPESNAVPVAVGR</sequence>
<evidence type="ECO:0000313" key="4">
    <source>
        <dbReference type="Proteomes" id="UP001596513"/>
    </source>
</evidence>